<evidence type="ECO:0000313" key="4">
    <source>
        <dbReference type="EMBL" id="HJG27846.1"/>
    </source>
</evidence>
<feature type="transmembrane region" description="Helical" evidence="2">
    <location>
        <begin position="126"/>
        <end position="150"/>
    </location>
</feature>
<dbReference type="CDD" id="cd16935">
    <property type="entry name" value="HATPase_AgrC-ComD-like"/>
    <property type="match status" value="1"/>
</dbReference>
<keyword evidence="2" id="KW-1133">Transmembrane helix</keyword>
<dbReference type="InterPro" id="IPR032834">
    <property type="entry name" value="NatK-like_C"/>
</dbReference>
<dbReference type="Proteomes" id="UP000782880">
    <property type="component" value="Unassembled WGS sequence"/>
</dbReference>
<feature type="transmembrane region" description="Helical" evidence="2">
    <location>
        <begin position="37"/>
        <end position="57"/>
    </location>
</feature>
<feature type="compositionally biased region" description="Basic and acidic residues" evidence="1">
    <location>
        <begin position="433"/>
        <end position="444"/>
    </location>
</feature>
<name>A0A921IJQ3_9FIRM</name>
<proteinExistence type="predicted"/>
<evidence type="ECO:0000259" key="3">
    <source>
        <dbReference type="Pfam" id="PF14501"/>
    </source>
</evidence>
<sequence>MLDIWSDFLSLLSLVAGVVGSILIFESFFHRRWERSILWLALILAAVNQLSSKFAYMDIHTRTAAALGSCLCNALIVMVFYRARWDRALFVSVAGYALFSVPNYWIDWGAMQLFDLTHFQLIWNIPLYSVVFVIKAVSCSAIGLVVWLLHKPLPDSDAAPRVWVPLVTIFPVLTLVAFYAVYTRGERQWQGALLVLDVVDVAVLLLFDRLERSAIDREALVAARERARLQDENLQALSQAYSAQRKLTHDFRACLTTLSGMLEQGNVEQAQRYLEELKIRQTERILLVNTHNAAIDAVLNQKGYAAQKRGLDLRFRVNDLSALRLEPVDATLVLGNLLDNAMEACAALPERDRWVEAEILYHAQGNPPSLSISVVNPSHPVRMENGRPATTKQNPMLHGFGLQNVEEILERYGAEYTCFYEKGRFVFSADWPDRPPESKAEKIPRSRHVLLRS</sequence>
<feature type="transmembrane region" description="Helical" evidence="2">
    <location>
        <begin position="63"/>
        <end position="81"/>
    </location>
</feature>
<dbReference type="InterPro" id="IPR036890">
    <property type="entry name" value="HATPase_C_sf"/>
</dbReference>
<feature type="transmembrane region" description="Helical" evidence="2">
    <location>
        <begin position="162"/>
        <end position="182"/>
    </location>
</feature>
<feature type="transmembrane region" description="Helical" evidence="2">
    <location>
        <begin position="6"/>
        <end position="25"/>
    </location>
</feature>
<reference evidence="4" key="2">
    <citation type="submission" date="2021-09" db="EMBL/GenBank/DDBJ databases">
        <authorList>
            <person name="Gilroy R."/>
        </authorList>
    </citation>
    <scope>NUCLEOTIDE SEQUENCE</scope>
    <source>
        <strain evidence="4">ChiBcec21-2208</strain>
    </source>
</reference>
<dbReference type="Pfam" id="PF14501">
    <property type="entry name" value="HATPase_c_5"/>
    <property type="match status" value="1"/>
</dbReference>
<keyword evidence="2" id="KW-0472">Membrane</keyword>
<accession>A0A921IJQ3</accession>
<protein>
    <submittedName>
        <fullName evidence="4">GHKL domain-containing protein</fullName>
    </submittedName>
</protein>
<feature type="transmembrane region" description="Helical" evidence="2">
    <location>
        <begin position="88"/>
        <end position="106"/>
    </location>
</feature>
<evidence type="ECO:0000256" key="2">
    <source>
        <dbReference type="SAM" id="Phobius"/>
    </source>
</evidence>
<dbReference type="AlphaFoldDB" id="A0A921IJQ3"/>
<reference evidence="4" key="1">
    <citation type="journal article" date="2021" name="PeerJ">
        <title>Extensive microbial diversity within the chicken gut microbiome revealed by metagenomics and culture.</title>
        <authorList>
            <person name="Gilroy R."/>
            <person name="Ravi A."/>
            <person name="Getino M."/>
            <person name="Pursley I."/>
            <person name="Horton D.L."/>
            <person name="Alikhan N.F."/>
            <person name="Baker D."/>
            <person name="Gharbi K."/>
            <person name="Hall N."/>
            <person name="Watson M."/>
            <person name="Adriaenssens E.M."/>
            <person name="Foster-Nyarko E."/>
            <person name="Jarju S."/>
            <person name="Secka A."/>
            <person name="Antonio M."/>
            <person name="Oren A."/>
            <person name="Chaudhuri R.R."/>
            <person name="La Ragione R."/>
            <person name="Hildebrand F."/>
            <person name="Pallen M.J."/>
        </authorList>
    </citation>
    <scope>NUCLEOTIDE SEQUENCE</scope>
    <source>
        <strain evidence="4">ChiBcec21-2208</strain>
    </source>
</reference>
<feature type="domain" description="Sensor histidine kinase NatK-like C-terminal" evidence="3">
    <location>
        <begin position="325"/>
        <end position="427"/>
    </location>
</feature>
<evidence type="ECO:0000313" key="5">
    <source>
        <dbReference type="Proteomes" id="UP000782880"/>
    </source>
</evidence>
<dbReference type="EMBL" id="DYVE01000110">
    <property type="protein sequence ID" value="HJG27846.1"/>
    <property type="molecule type" value="Genomic_DNA"/>
</dbReference>
<keyword evidence="2" id="KW-0812">Transmembrane</keyword>
<organism evidence="4 5">
    <name type="scientific">Subdoligranulum variabile</name>
    <dbReference type="NCBI Taxonomy" id="214851"/>
    <lineage>
        <taxon>Bacteria</taxon>
        <taxon>Bacillati</taxon>
        <taxon>Bacillota</taxon>
        <taxon>Clostridia</taxon>
        <taxon>Eubacteriales</taxon>
        <taxon>Oscillospiraceae</taxon>
        <taxon>Subdoligranulum</taxon>
    </lineage>
</organism>
<dbReference type="SUPFAM" id="SSF55874">
    <property type="entry name" value="ATPase domain of HSP90 chaperone/DNA topoisomerase II/histidine kinase"/>
    <property type="match status" value="1"/>
</dbReference>
<feature type="region of interest" description="Disordered" evidence="1">
    <location>
        <begin position="433"/>
        <end position="453"/>
    </location>
</feature>
<comment type="caution">
    <text evidence="4">The sequence shown here is derived from an EMBL/GenBank/DDBJ whole genome shotgun (WGS) entry which is preliminary data.</text>
</comment>
<evidence type="ECO:0000256" key="1">
    <source>
        <dbReference type="SAM" id="MobiDB-lite"/>
    </source>
</evidence>
<dbReference type="Gene3D" id="3.30.565.10">
    <property type="entry name" value="Histidine kinase-like ATPase, C-terminal domain"/>
    <property type="match status" value="1"/>
</dbReference>
<dbReference type="PANTHER" id="PTHR40448:SF1">
    <property type="entry name" value="TWO-COMPONENT SENSOR HISTIDINE KINASE"/>
    <property type="match status" value="1"/>
</dbReference>
<dbReference type="GO" id="GO:0042802">
    <property type="term" value="F:identical protein binding"/>
    <property type="evidence" value="ECO:0007669"/>
    <property type="project" value="TreeGrafter"/>
</dbReference>
<dbReference type="PANTHER" id="PTHR40448">
    <property type="entry name" value="TWO-COMPONENT SENSOR HISTIDINE KINASE"/>
    <property type="match status" value="1"/>
</dbReference>
<gene>
    <name evidence="4" type="ORF">K8V20_04265</name>
</gene>